<dbReference type="PANTHER" id="PTHR24366">
    <property type="entry name" value="IG(IMMUNOGLOBULIN) AND LRR(LEUCINE RICH REPEAT) DOMAINS"/>
    <property type="match status" value="1"/>
</dbReference>
<keyword evidence="5" id="KW-0472">Membrane</keyword>
<reference evidence="8" key="2">
    <citation type="submission" date="2025-08" db="UniProtKB">
        <authorList>
            <consortium name="Ensembl"/>
        </authorList>
    </citation>
    <scope>IDENTIFICATION</scope>
</reference>
<dbReference type="SMART" id="SM00013">
    <property type="entry name" value="LRRNT"/>
    <property type="match status" value="1"/>
</dbReference>
<feature type="domain" description="Ig-like" evidence="7">
    <location>
        <begin position="276"/>
        <end position="367"/>
    </location>
</feature>
<proteinExistence type="predicted"/>
<dbReference type="Proteomes" id="UP000005207">
    <property type="component" value="Linkage group LG17"/>
</dbReference>
<feature type="chain" id="PRO_5025566304" evidence="6">
    <location>
        <begin position="39"/>
        <end position="506"/>
    </location>
</feature>
<keyword evidence="5" id="KW-0812">Transmembrane</keyword>
<name>A0A669E0T2_ORENI</name>
<keyword evidence="5" id="KW-1133">Transmembrane helix</keyword>
<dbReference type="InterPro" id="IPR036179">
    <property type="entry name" value="Ig-like_dom_sf"/>
</dbReference>
<evidence type="ECO:0000256" key="2">
    <source>
        <dbReference type="ARBA" id="ARBA00022729"/>
    </source>
</evidence>
<evidence type="ECO:0000256" key="6">
    <source>
        <dbReference type="SAM" id="SignalP"/>
    </source>
</evidence>
<protein>
    <submittedName>
        <fullName evidence="8">Adhesion molecule with Ig like domain 2</fullName>
    </submittedName>
</protein>
<dbReference type="InterPro" id="IPR013783">
    <property type="entry name" value="Ig-like_fold"/>
</dbReference>
<dbReference type="Gene3D" id="3.80.10.10">
    <property type="entry name" value="Ribonuclease Inhibitor"/>
    <property type="match status" value="1"/>
</dbReference>
<keyword evidence="9" id="KW-1185">Reference proteome</keyword>
<gene>
    <name evidence="8" type="primary">AMIGO2</name>
</gene>
<keyword evidence="1" id="KW-0433">Leucine-rich repeat</keyword>
<keyword evidence="3" id="KW-0677">Repeat</keyword>
<evidence type="ECO:0000259" key="7">
    <source>
        <dbReference type="PROSITE" id="PS50835"/>
    </source>
</evidence>
<dbReference type="InterPro" id="IPR007110">
    <property type="entry name" value="Ig-like_dom"/>
</dbReference>
<feature type="signal peptide" evidence="6">
    <location>
        <begin position="1"/>
        <end position="38"/>
    </location>
</feature>
<feature type="transmembrane region" description="Helical" evidence="5">
    <location>
        <begin position="393"/>
        <end position="413"/>
    </location>
</feature>
<evidence type="ECO:0000256" key="5">
    <source>
        <dbReference type="SAM" id="Phobius"/>
    </source>
</evidence>
<dbReference type="PANTHER" id="PTHR24366:SF169">
    <property type="entry name" value="PODOCAN"/>
    <property type="match status" value="1"/>
</dbReference>
<dbReference type="InParanoid" id="A0A669E0T2"/>
<keyword evidence="2 6" id="KW-0732">Signal</keyword>
<evidence type="ECO:0000313" key="9">
    <source>
        <dbReference type="Proteomes" id="UP000005207"/>
    </source>
</evidence>
<reference evidence="9" key="1">
    <citation type="submission" date="2012-01" db="EMBL/GenBank/DDBJ databases">
        <title>The Genome Sequence of Oreochromis niloticus (Nile Tilapia).</title>
        <authorList>
            <consortium name="Broad Institute Genome Assembly Team"/>
            <consortium name="Broad Institute Sequencing Platform"/>
            <person name="Di Palma F."/>
            <person name="Johnson J."/>
            <person name="Lander E.S."/>
            <person name="Lindblad-Toh K."/>
        </authorList>
    </citation>
    <scope>NUCLEOTIDE SEQUENCE [LARGE SCALE GENOMIC DNA]</scope>
</reference>
<dbReference type="OMA" id="DFVWVGP"/>
<dbReference type="SUPFAM" id="SSF48726">
    <property type="entry name" value="Immunoglobulin"/>
    <property type="match status" value="1"/>
</dbReference>
<organism evidence="8 9">
    <name type="scientific">Oreochromis niloticus</name>
    <name type="common">Nile tilapia</name>
    <name type="synonym">Tilapia nilotica</name>
    <dbReference type="NCBI Taxonomy" id="8128"/>
    <lineage>
        <taxon>Eukaryota</taxon>
        <taxon>Metazoa</taxon>
        <taxon>Chordata</taxon>
        <taxon>Craniata</taxon>
        <taxon>Vertebrata</taxon>
        <taxon>Euteleostomi</taxon>
        <taxon>Actinopterygii</taxon>
        <taxon>Neopterygii</taxon>
        <taxon>Teleostei</taxon>
        <taxon>Neoteleostei</taxon>
        <taxon>Acanthomorphata</taxon>
        <taxon>Ovalentaria</taxon>
        <taxon>Cichlomorphae</taxon>
        <taxon>Cichliformes</taxon>
        <taxon>Cichlidae</taxon>
        <taxon>African cichlids</taxon>
        <taxon>Pseudocrenilabrinae</taxon>
        <taxon>Oreochromini</taxon>
        <taxon>Oreochromis</taxon>
    </lineage>
</organism>
<sequence length="506" mass="55694">MHSIALELLGKTDVRGCCNPSAAGVLLLLCLGFPPSMAACPPSCLCASDIISCSGCNLSVVPFDLPGYATRLDLSHNRLTALRVGWISQPLQRLVTLILGKNFIRSIDVNAFNVTPRLLHLDLSSNQLTVLNSSIFTGLKELKELLLFDNQIIQIDPGAFRDLRNLQRLYLSINRLSIFPLVIYEEPEGPLNLTFLDLSYNRLTKVPVQSLLSLTRQRGIYLQENPLVCDCALLALLEYWMWKQYPPLLDFRGDYPCKKGAESGVHCKEHEMSDMPLETQIYQVEPGQWLRVPCPGLTLPAQEGLVVFWVTPTTVLNSSNSDLSARLAVLPNGTLEVREPLTEDSGTYGCVIPRGHNYNPSHSLEVTVVVGNLSITSTSGSAHRSSAENFNTAFTTLASCVVSIILVLLYLYLTPCRCRDGRGGDSRGCGGRAIILCSDPREVETTQQRSNGKKVVFLEPQNEDSDTGCTKIAAVNLGHVTSEGILKNGSRTGWFTSRRTHFQNTP</sequence>
<dbReference type="Pfam" id="PF13855">
    <property type="entry name" value="LRR_8"/>
    <property type="match status" value="1"/>
</dbReference>
<dbReference type="PROSITE" id="PS50835">
    <property type="entry name" value="IG_LIKE"/>
    <property type="match status" value="1"/>
</dbReference>
<evidence type="ECO:0000256" key="3">
    <source>
        <dbReference type="ARBA" id="ARBA00022737"/>
    </source>
</evidence>
<dbReference type="AlphaFoldDB" id="A0A669E0T2"/>
<dbReference type="InterPro" id="IPR032675">
    <property type="entry name" value="LRR_dom_sf"/>
</dbReference>
<dbReference type="InterPro" id="IPR000372">
    <property type="entry name" value="LRRNT"/>
</dbReference>
<keyword evidence="4" id="KW-1015">Disulfide bond</keyword>
<dbReference type="Pfam" id="PF00560">
    <property type="entry name" value="LRR_1"/>
    <property type="match status" value="1"/>
</dbReference>
<accession>A0A669E0T2</accession>
<evidence type="ECO:0000256" key="4">
    <source>
        <dbReference type="ARBA" id="ARBA00023157"/>
    </source>
</evidence>
<dbReference type="InterPro" id="IPR003591">
    <property type="entry name" value="Leu-rich_rpt_typical-subtyp"/>
</dbReference>
<dbReference type="Ensembl" id="ENSONIT00000054203.1">
    <property type="protein sequence ID" value="ENSONIP00000064507.1"/>
    <property type="gene ID" value="ENSONIG00000037740.1"/>
</dbReference>
<dbReference type="PROSITE" id="PS51450">
    <property type="entry name" value="LRR"/>
    <property type="match status" value="1"/>
</dbReference>
<evidence type="ECO:0000256" key="1">
    <source>
        <dbReference type="ARBA" id="ARBA00022614"/>
    </source>
</evidence>
<dbReference type="SUPFAM" id="SSF52058">
    <property type="entry name" value="L domain-like"/>
    <property type="match status" value="1"/>
</dbReference>
<dbReference type="InterPro" id="IPR001611">
    <property type="entry name" value="Leu-rich_rpt"/>
</dbReference>
<reference evidence="8" key="3">
    <citation type="submission" date="2025-09" db="UniProtKB">
        <authorList>
            <consortium name="Ensembl"/>
        </authorList>
    </citation>
    <scope>IDENTIFICATION</scope>
</reference>
<evidence type="ECO:0000313" key="8">
    <source>
        <dbReference type="Ensembl" id="ENSONIP00000064507.1"/>
    </source>
</evidence>
<dbReference type="Gene3D" id="2.60.40.10">
    <property type="entry name" value="Immunoglobulins"/>
    <property type="match status" value="1"/>
</dbReference>
<dbReference type="GeneTree" id="ENSGT00950000183146"/>
<dbReference type="SMART" id="SM00369">
    <property type="entry name" value="LRR_TYP"/>
    <property type="match status" value="6"/>
</dbReference>